<gene>
    <name evidence="1" type="ORF">BT96DRAFT_833255</name>
</gene>
<keyword evidence="2" id="KW-1185">Reference proteome</keyword>
<evidence type="ECO:0000313" key="2">
    <source>
        <dbReference type="Proteomes" id="UP000799118"/>
    </source>
</evidence>
<dbReference type="EMBL" id="ML769653">
    <property type="protein sequence ID" value="KAE9390579.1"/>
    <property type="molecule type" value="Genomic_DNA"/>
</dbReference>
<name>A0A6A4GXH5_9AGAR</name>
<protein>
    <submittedName>
        <fullName evidence="1">Uncharacterized protein</fullName>
    </submittedName>
</protein>
<reference evidence="1" key="1">
    <citation type="journal article" date="2019" name="Environ. Microbiol.">
        <title>Fungal ecological strategies reflected in gene transcription - a case study of two litter decomposers.</title>
        <authorList>
            <person name="Barbi F."/>
            <person name="Kohler A."/>
            <person name="Barry K."/>
            <person name="Baskaran P."/>
            <person name="Daum C."/>
            <person name="Fauchery L."/>
            <person name="Ihrmark K."/>
            <person name="Kuo A."/>
            <person name="LaButti K."/>
            <person name="Lipzen A."/>
            <person name="Morin E."/>
            <person name="Grigoriev I.V."/>
            <person name="Henrissat B."/>
            <person name="Lindahl B."/>
            <person name="Martin F."/>
        </authorList>
    </citation>
    <scope>NUCLEOTIDE SEQUENCE</scope>
    <source>
        <strain evidence="1">JB14</strain>
    </source>
</reference>
<dbReference type="AlphaFoldDB" id="A0A6A4GXH5"/>
<proteinExistence type="predicted"/>
<sequence>MFFLGQLQHGLYDDCRGVHPDLLNHFYGPEEWHGINGGDGEDILESEEEEEWHGIEDSKDGKEHFEEWYGVNGDEDFDLMGAEDFPDYATLVNWIGEEDDSEFNQEPINVPKHADPFQDEGLRTVFHRSLALLQDTGATPLGYGIHRTEWNNIGYPSFGTIRTSLSGRKELRIALPDSIWRPRSVQWVQGLYLMNQLLDEQN</sequence>
<evidence type="ECO:0000313" key="1">
    <source>
        <dbReference type="EMBL" id="KAE9390579.1"/>
    </source>
</evidence>
<dbReference type="Proteomes" id="UP000799118">
    <property type="component" value="Unassembled WGS sequence"/>
</dbReference>
<organism evidence="1 2">
    <name type="scientific">Gymnopus androsaceus JB14</name>
    <dbReference type="NCBI Taxonomy" id="1447944"/>
    <lineage>
        <taxon>Eukaryota</taxon>
        <taxon>Fungi</taxon>
        <taxon>Dikarya</taxon>
        <taxon>Basidiomycota</taxon>
        <taxon>Agaricomycotina</taxon>
        <taxon>Agaricomycetes</taxon>
        <taxon>Agaricomycetidae</taxon>
        <taxon>Agaricales</taxon>
        <taxon>Marasmiineae</taxon>
        <taxon>Omphalotaceae</taxon>
        <taxon>Gymnopus</taxon>
    </lineage>
</organism>
<accession>A0A6A4GXH5</accession>
<dbReference type="OrthoDB" id="3013454at2759"/>